<evidence type="ECO:0000313" key="2">
    <source>
        <dbReference type="EMBL" id="MBB5537950.1"/>
    </source>
</evidence>
<sequence length="63" mass="7454">MTHHIDNRQTQRHSKPTYEVASHCKKNGIDKAEARKIIQMLGRFASRHELEVNAPPKKPRFRY</sequence>
<feature type="region of interest" description="Disordered" evidence="1">
    <location>
        <begin position="1"/>
        <end position="22"/>
    </location>
</feature>
<dbReference type="EMBL" id="JACHBK010000011">
    <property type="protein sequence ID" value="MBB5537950.1"/>
    <property type="molecule type" value="Genomic_DNA"/>
</dbReference>
<reference evidence="2 3" key="1">
    <citation type="submission" date="2020-08" db="EMBL/GenBank/DDBJ databases">
        <title>Genomic Encyclopedia of Type Strains, Phase IV (KMG-V): Genome sequencing to study the core and pangenomes of soil and plant-associated prokaryotes.</title>
        <authorList>
            <person name="Whitman W."/>
        </authorList>
    </citation>
    <scope>NUCLEOTIDE SEQUENCE [LARGE SCALE GENOMIC DNA]</scope>
    <source>
        <strain evidence="2 3">SEMIA 4084</strain>
    </source>
</reference>
<keyword evidence="3" id="KW-1185">Reference proteome</keyword>
<evidence type="ECO:0000256" key="1">
    <source>
        <dbReference type="SAM" id="MobiDB-lite"/>
    </source>
</evidence>
<organism evidence="2 3">
    <name type="scientific">Rhizobium giardinii</name>
    <dbReference type="NCBI Taxonomy" id="56731"/>
    <lineage>
        <taxon>Bacteria</taxon>
        <taxon>Pseudomonadati</taxon>
        <taxon>Pseudomonadota</taxon>
        <taxon>Alphaproteobacteria</taxon>
        <taxon>Hyphomicrobiales</taxon>
        <taxon>Rhizobiaceae</taxon>
        <taxon>Rhizobium/Agrobacterium group</taxon>
        <taxon>Rhizobium</taxon>
    </lineage>
</organism>
<evidence type="ECO:0000313" key="3">
    <source>
        <dbReference type="Proteomes" id="UP000585507"/>
    </source>
</evidence>
<proteinExistence type="predicted"/>
<gene>
    <name evidence="2" type="ORF">GGD55_004671</name>
</gene>
<protein>
    <submittedName>
        <fullName evidence="2">Uncharacterized protein</fullName>
    </submittedName>
</protein>
<name>A0A7W8X953_9HYPH</name>
<dbReference type="AlphaFoldDB" id="A0A7W8X953"/>
<accession>A0A7W8X953</accession>
<comment type="caution">
    <text evidence="2">The sequence shown here is derived from an EMBL/GenBank/DDBJ whole genome shotgun (WGS) entry which is preliminary data.</text>
</comment>
<dbReference type="Proteomes" id="UP000585507">
    <property type="component" value="Unassembled WGS sequence"/>
</dbReference>